<evidence type="ECO:0000259" key="2">
    <source>
        <dbReference type="Pfam" id="PF07179"/>
    </source>
</evidence>
<organism evidence="3 4">
    <name type="scientific">Zhihengliuella salsuginis</name>
    <dbReference type="NCBI Taxonomy" id="578222"/>
    <lineage>
        <taxon>Bacteria</taxon>
        <taxon>Bacillati</taxon>
        <taxon>Actinomycetota</taxon>
        <taxon>Actinomycetes</taxon>
        <taxon>Micrococcales</taxon>
        <taxon>Micrococcaceae</taxon>
        <taxon>Zhihengliuella</taxon>
    </lineage>
</organism>
<dbReference type="EMBL" id="BMXK01000007">
    <property type="protein sequence ID" value="GHD07233.1"/>
    <property type="molecule type" value="Genomic_DNA"/>
</dbReference>
<reference evidence="4" key="1">
    <citation type="journal article" date="2019" name="Int. J. Syst. Evol. Microbiol.">
        <title>The Global Catalogue of Microorganisms (GCM) 10K type strain sequencing project: providing services to taxonomists for standard genome sequencing and annotation.</title>
        <authorList>
            <consortium name="The Broad Institute Genomics Platform"/>
            <consortium name="The Broad Institute Genome Sequencing Center for Infectious Disease"/>
            <person name="Wu L."/>
            <person name="Ma J."/>
        </authorList>
    </citation>
    <scope>NUCLEOTIDE SEQUENCE [LARGE SCALE GENOMIC DNA]</scope>
    <source>
        <strain evidence="4">KCTC 19466</strain>
    </source>
</reference>
<dbReference type="Proteomes" id="UP000642819">
    <property type="component" value="Unassembled WGS sequence"/>
</dbReference>
<dbReference type="InterPro" id="IPR009839">
    <property type="entry name" value="SseB_N"/>
</dbReference>
<protein>
    <recommendedName>
        <fullName evidence="2">SseB protein N-terminal domain-containing protein</fullName>
    </recommendedName>
</protein>
<feature type="region of interest" description="Disordered" evidence="1">
    <location>
        <begin position="1"/>
        <end position="77"/>
    </location>
</feature>
<evidence type="ECO:0000313" key="3">
    <source>
        <dbReference type="EMBL" id="GHD07233.1"/>
    </source>
</evidence>
<sequence>MTHDDAARHPHGASPAGPGGPAAGGRHLPGHIEAALQRAGTAADSAGQTWEGRDLSGEGNPLHNFDQDDGLADPGYTAAMDGLRRGSGSEEDVIAALATARVFVPVIATLGEDGIGEHGFTEDKEADMALVTIKAPDGRSALPVFTSVAALQDWHPEARPVAVYAPRAALSAVDEKSQLLVVDPGAEVTFVVRRPAMWALAQQRDWTPSYRDESLVGLLRDLSVAEPAVRRMALSAGSGVACRDRSGHVVPGGGHGPELRLTVTFGADIDPAEAKAVVGRLQAGLSSTKEFAEAVDSLEMRLSAEA</sequence>
<proteinExistence type="predicted"/>
<keyword evidence="4" id="KW-1185">Reference proteome</keyword>
<dbReference type="RefSeq" id="WP_189349802.1">
    <property type="nucleotide sequence ID" value="NZ_BMXK01000007.1"/>
</dbReference>
<dbReference type="Pfam" id="PF07179">
    <property type="entry name" value="SseB"/>
    <property type="match status" value="1"/>
</dbReference>
<evidence type="ECO:0000256" key="1">
    <source>
        <dbReference type="SAM" id="MobiDB-lite"/>
    </source>
</evidence>
<comment type="caution">
    <text evidence="3">The sequence shown here is derived from an EMBL/GenBank/DDBJ whole genome shotgun (WGS) entry which is preliminary data.</text>
</comment>
<name>A0ABQ3GJI0_9MICC</name>
<gene>
    <name evidence="3" type="ORF">GCM10008096_17780</name>
</gene>
<feature type="domain" description="SseB protein N-terminal" evidence="2">
    <location>
        <begin position="78"/>
        <end position="199"/>
    </location>
</feature>
<accession>A0ABQ3GJI0</accession>
<evidence type="ECO:0000313" key="4">
    <source>
        <dbReference type="Proteomes" id="UP000642819"/>
    </source>
</evidence>